<evidence type="ECO:0000313" key="3">
    <source>
        <dbReference type="Proteomes" id="UP001165740"/>
    </source>
</evidence>
<gene>
    <name evidence="4" type="primary">LOC106050564</name>
</gene>
<dbReference type="RefSeq" id="XP_055873621.1">
    <property type="nucleotide sequence ID" value="XM_056017646.1"/>
</dbReference>
<dbReference type="Proteomes" id="UP001165740">
    <property type="component" value="Chromosome 18"/>
</dbReference>
<dbReference type="Pfam" id="PF03067">
    <property type="entry name" value="LPMO_10"/>
    <property type="match status" value="1"/>
</dbReference>
<keyword evidence="1" id="KW-0812">Transmembrane</keyword>
<proteinExistence type="predicted"/>
<evidence type="ECO:0000313" key="4">
    <source>
        <dbReference type="RefSeq" id="XP_055873621.1"/>
    </source>
</evidence>
<name>A0A9W2ZFE3_BIOGL</name>
<feature type="transmembrane region" description="Helical" evidence="1">
    <location>
        <begin position="56"/>
        <end position="75"/>
    </location>
</feature>
<sequence length="365" mass="41182">MADTIFEHDVKPRQMAYINDGNVLFNVNSWWIFRCMVFSLSFLFKQVDCTRMLARLILVLLTIFVFNVISINAHGRLLEPPSRMSAWRLGYPVPRNYDDHSMNCGGYATQWNKNGGKCGICGDSWSGTRFYERPNGAMVQHKVIPMTYSEGSTMKVTLDITVSHNGWNEFRLCNVARTGGIEATQSCLNDTLLSDASGKTKFYFTSKKVGLYSYKLLLPRGTTCDHCVLQWKWKTGNSWGCDAAGCGVGHGDAQEEFYGCSDIKILPKGAPLPTPKPRTTTKPSFSFRPSAKDYLGYNLLDIFREFELVSRTFDVSERDDDLDLDDVLPVNTSAQEYLETLITLKTQGKLPYIPQTHPSDSKIVF</sequence>
<evidence type="ECO:0000256" key="1">
    <source>
        <dbReference type="SAM" id="Phobius"/>
    </source>
</evidence>
<accession>A0A9W2ZFE3</accession>
<organism evidence="3 4">
    <name type="scientific">Biomphalaria glabrata</name>
    <name type="common">Bloodfluke planorb</name>
    <name type="synonym">Freshwater snail</name>
    <dbReference type="NCBI Taxonomy" id="6526"/>
    <lineage>
        <taxon>Eukaryota</taxon>
        <taxon>Metazoa</taxon>
        <taxon>Spiralia</taxon>
        <taxon>Lophotrochozoa</taxon>
        <taxon>Mollusca</taxon>
        <taxon>Gastropoda</taxon>
        <taxon>Heterobranchia</taxon>
        <taxon>Euthyneura</taxon>
        <taxon>Panpulmonata</taxon>
        <taxon>Hygrophila</taxon>
        <taxon>Lymnaeoidea</taxon>
        <taxon>Planorbidae</taxon>
        <taxon>Biomphalaria</taxon>
    </lineage>
</organism>
<evidence type="ECO:0000259" key="2">
    <source>
        <dbReference type="Pfam" id="PF03067"/>
    </source>
</evidence>
<dbReference type="AlphaFoldDB" id="A0A9W2ZFE3"/>
<feature type="transmembrane region" description="Helical" evidence="1">
    <location>
        <begin position="23"/>
        <end position="44"/>
    </location>
</feature>
<dbReference type="OMA" id="QMAYIND"/>
<feature type="domain" description="Chitin-binding type-4" evidence="2">
    <location>
        <begin position="74"/>
        <end position="263"/>
    </location>
</feature>
<keyword evidence="1" id="KW-0472">Membrane</keyword>
<keyword evidence="3" id="KW-1185">Reference proteome</keyword>
<dbReference type="GeneID" id="106050564"/>
<protein>
    <submittedName>
        <fullName evidence="4">Uncharacterized protein LOC106050564</fullName>
    </submittedName>
</protein>
<dbReference type="InterPro" id="IPR004302">
    <property type="entry name" value="Cellulose/chitin-bd_N"/>
</dbReference>
<dbReference type="OrthoDB" id="64893at2759"/>
<reference evidence="4" key="1">
    <citation type="submission" date="2025-08" db="UniProtKB">
        <authorList>
            <consortium name="RefSeq"/>
        </authorList>
    </citation>
    <scope>IDENTIFICATION</scope>
</reference>
<keyword evidence="1" id="KW-1133">Transmembrane helix</keyword>